<evidence type="ECO:0000313" key="3">
    <source>
        <dbReference type="Proteomes" id="UP000264071"/>
    </source>
</evidence>
<gene>
    <name evidence="2" type="ORF">DGD08_05295</name>
</gene>
<dbReference type="EMBL" id="DPIY01000006">
    <property type="protein sequence ID" value="HCT56614.1"/>
    <property type="molecule type" value="Genomic_DNA"/>
</dbReference>
<sequence length="77" mass="8228">MPNSAEREKTHPNATAFPAGLSGPALRALSTAGITSMAQLAQHSKADLAAMHGMGPKGMRMLEEELKRSGQTLRQER</sequence>
<name>A0A3D4V717_9BACT</name>
<evidence type="ECO:0000256" key="1">
    <source>
        <dbReference type="SAM" id="MobiDB-lite"/>
    </source>
</evidence>
<dbReference type="SUPFAM" id="SSF47789">
    <property type="entry name" value="C-terminal domain of RNA polymerase alpha subunit"/>
    <property type="match status" value="1"/>
</dbReference>
<reference evidence="2 3" key="1">
    <citation type="journal article" date="2018" name="Nat. Biotechnol.">
        <title>A standardized bacterial taxonomy based on genome phylogeny substantially revises the tree of life.</title>
        <authorList>
            <person name="Parks D.H."/>
            <person name="Chuvochina M."/>
            <person name="Waite D.W."/>
            <person name="Rinke C."/>
            <person name="Skarshewski A."/>
            <person name="Chaumeil P.A."/>
            <person name="Hugenholtz P."/>
        </authorList>
    </citation>
    <scope>NUCLEOTIDE SEQUENCE [LARGE SCALE GENOMIC DNA]</scope>
    <source>
        <strain evidence="2">UBA8844</strain>
    </source>
</reference>
<comment type="caution">
    <text evidence="2">The sequence shown here is derived from an EMBL/GenBank/DDBJ whole genome shotgun (WGS) entry which is preliminary data.</text>
</comment>
<dbReference type="Gene3D" id="1.10.150.20">
    <property type="entry name" value="5' to 3' exonuclease, C-terminal subdomain"/>
    <property type="match status" value="1"/>
</dbReference>
<dbReference type="AlphaFoldDB" id="A0A3D4V717"/>
<evidence type="ECO:0000313" key="2">
    <source>
        <dbReference type="EMBL" id="HCT56614.1"/>
    </source>
</evidence>
<accession>A0A3D4V717</accession>
<feature type="compositionally biased region" description="Basic and acidic residues" evidence="1">
    <location>
        <begin position="1"/>
        <end position="11"/>
    </location>
</feature>
<proteinExistence type="predicted"/>
<evidence type="ECO:0008006" key="4">
    <source>
        <dbReference type="Google" id="ProtNLM"/>
    </source>
</evidence>
<dbReference type="Proteomes" id="UP000264071">
    <property type="component" value="Unassembled WGS sequence"/>
</dbReference>
<feature type="region of interest" description="Disordered" evidence="1">
    <location>
        <begin position="1"/>
        <end position="21"/>
    </location>
</feature>
<organism evidence="2 3">
    <name type="scientific">Gemmatimonas aurantiaca</name>
    <dbReference type="NCBI Taxonomy" id="173480"/>
    <lineage>
        <taxon>Bacteria</taxon>
        <taxon>Pseudomonadati</taxon>
        <taxon>Gemmatimonadota</taxon>
        <taxon>Gemmatimonadia</taxon>
        <taxon>Gemmatimonadales</taxon>
        <taxon>Gemmatimonadaceae</taxon>
        <taxon>Gemmatimonas</taxon>
    </lineage>
</organism>
<protein>
    <recommendedName>
        <fullName evidence="4">DNA-binding protein</fullName>
    </recommendedName>
</protein>